<protein>
    <submittedName>
        <fullName evidence="2">Uncharacterized protein</fullName>
    </submittedName>
</protein>
<proteinExistence type="predicted"/>
<evidence type="ECO:0000313" key="4">
    <source>
        <dbReference type="Proteomes" id="UP001500220"/>
    </source>
</evidence>
<dbReference type="Proteomes" id="UP001500220">
    <property type="component" value="Unassembled WGS sequence"/>
</dbReference>
<keyword evidence="4" id="KW-1185">Reference proteome</keyword>
<evidence type="ECO:0000313" key="2">
    <source>
        <dbReference type="EMBL" id="GGI91929.1"/>
    </source>
</evidence>
<organism evidence="2 3">
    <name type="scientific">Saccharopolyspora thermophila</name>
    <dbReference type="NCBI Taxonomy" id="89367"/>
    <lineage>
        <taxon>Bacteria</taxon>
        <taxon>Bacillati</taxon>
        <taxon>Actinomycetota</taxon>
        <taxon>Actinomycetes</taxon>
        <taxon>Pseudonocardiales</taxon>
        <taxon>Pseudonocardiaceae</taxon>
        <taxon>Saccharopolyspora</taxon>
    </lineage>
</organism>
<dbReference type="Proteomes" id="UP000597989">
    <property type="component" value="Unassembled WGS sequence"/>
</dbReference>
<dbReference type="AlphaFoldDB" id="A0A917NDF0"/>
<reference evidence="1 4" key="2">
    <citation type="journal article" date="2019" name="Int. J. Syst. Evol. Microbiol.">
        <title>The Global Catalogue of Microorganisms (GCM) 10K type strain sequencing project: providing services to taxonomists for standard genome sequencing and annotation.</title>
        <authorList>
            <consortium name="The Broad Institute Genomics Platform"/>
            <consortium name="The Broad Institute Genome Sequencing Center for Infectious Disease"/>
            <person name="Wu L."/>
            <person name="Ma J."/>
        </authorList>
    </citation>
    <scope>NUCLEOTIDE SEQUENCE [LARGE SCALE GENOMIC DNA]</scope>
    <source>
        <strain evidence="1 4">JCM 10664</strain>
    </source>
</reference>
<reference evidence="2 3" key="1">
    <citation type="journal article" date="2014" name="Int. J. Syst. Evol. Microbiol.">
        <title>Complete genome sequence of Corynebacterium casei LMG S-19264T (=DSM 44701T), isolated from a smear-ripened cheese.</title>
        <authorList>
            <consortium name="US DOE Joint Genome Institute (JGI-PGF)"/>
            <person name="Walter F."/>
            <person name="Albersmeier A."/>
            <person name="Kalinowski J."/>
            <person name="Ruckert C."/>
        </authorList>
    </citation>
    <scope>NUCLEOTIDE SEQUENCE [LARGE SCALE GENOMIC DNA]</scope>
    <source>
        <strain evidence="2 3">CGMCC 4.7206</strain>
    </source>
</reference>
<evidence type="ECO:0000313" key="1">
    <source>
        <dbReference type="EMBL" id="GAA0528517.1"/>
    </source>
</evidence>
<reference evidence="1" key="4">
    <citation type="submission" date="2023-12" db="EMBL/GenBank/DDBJ databases">
        <authorList>
            <person name="Sun Q."/>
            <person name="Inoue M."/>
        </authorList>
    </citation>
    <scope>NUCLEOTIDE SEQUENCE</scope>
    <source>
        <strain evidence="1">JCM 10664</strain>
    </source>
</reference>
<dbReference type="RefSeq" id="WP_188988293.1">
    <property type="nucleotide sequence ID" value="NZ_BAAAHC010000013.1"/>
</dbReference>
<dbReference type="EMBL" id="BAAAHC010000013">
    <property type="protein sequence ID" value="GAA0528517.1"/>
    <property type="molecule type" value="Genomic_DNA"/>
</dbReference>
<dbReference type="Gene3D" id="3.40.50.720">
    <property type="entry name" value="NAD(P)-binding Rossmann-like Domain"/>
    <property type="match status" value="1"/>
</dbReference>
<reference evidence="2" key="3">
    <citation type="submission" date="2020-09" db="EMBL/GenBank/DDBJ databases">
        <authorList>
            <person name="Sun Q."/>
            <person name="Zhou Y."/>
        </authorList>
    </citation>
    <scope>NUCLEOTIDE SEQUENCE</scope>
    <source>
        <strain evidence="2">CGMCC 4.7206</strain>
    </source>
</reference>
<accession>A0A917NDF0</accession>
<evidence type="ECO:0000313" key="3">
    <source>
        <dbReference type="Proteomes" id="UP000597989"/>
    </source>
</evidence>
<sequence>MTANPSDIPEPPRGQRILIIEDDEQLGEPVAAFLSDWGNLPRRLTLPDDAALSEALAQSELAEPDVEAVAIVSRDDIVALRYALLAEHLRPGVRLVVTIFDRTTAGEVAHRVPNCTVLAMPDAIVPTLLAASGRPVTPPAASRRAGAHCCTGRPGNWIPSTSAQAFPRLAVPAVANPRHLSASTCRRLPGHPRQAHGVLENATIFPFENWSAAARQDELARGAVTATGR</sequence>
<name>A0A917NDF0_9PSEU</name>
<dbReference type="EMBL" id="BMMT01000010">
    <property type="protein sequence ID" value="GGI91929.1"/>
    <property type="molecule type" value="Genomic_DNA"/>
</dbReference>
<gene>
    <name evidence="1" type="ORF">GCM10009545_33590</name>
    <name evidence="2" type="ORF">GCM10011581_31350</name>
</gene>
<comment type="caution">
    <text evidence="2">The sequence shown here is derived from an EMBL/GenBank/DDBJ whole genome shotgun (WGS) entry which is preliminary data.</text>
</comment>